<sequence>MKKEFSGYKARSAEFIVDMEHKYDRRSELKAFDESKAGVKGLVDSGVAKIPRIFVHDEQHQQNYDYSGSSWVPKFSIPIIDFQGINGDASLRAKVVNEVRVACENWGFFQAVNHGVEVSVLDEMIDGVRRFHEQEHAVKSVFYTRDETRKVTYNTNFDFYQAPAANWRDTLYCAMAPSPPDPEEFPQVCRPICRDITINYSKKVMRLGLTILELLSEALGLKSNHLKDMGCAEGLYVLGHYYPACPEPDLTLGLSRHTDSAFLTVVLQDQMGGLQVLHENQWMDVNPIPGSLVLNLGDMMQFPCVFVQLISNDKFKSVFHRVLAKNVGPRISVASFFRTHFKQETYTPRLYGPIKELLSEENAPIYRETTIKDYVAYIYSKRLDGTSGLEHFKL</sequence>
<accession>A0A833XGM8</accession>
<comment type="similarity">
    <text evidence="2 6">Belongs to the iron/ascorbate-dependent oxidoreductase family.</text>
</comment>
<dbReference type="GO" id="GO:0046872">
    <property type="term" value="F:metal ion binding"/>
    <property type="evidence" value="ECO:0007669"/>
    <property type="project" value="UniProtKB-KW"/>
</dbReference>
<dbReference type="Pfam" id="PF14226">
    <property type="entry name" value="DIOX_N"/>
    <property type="match status" value="1"/>
</dbReference>
<comment type="caution">
    <text evidence="8">The sequence shown here is derived from an EMBL/GenBank/DDBJ whole genome shotgun (WGS) entry which is preliminary data.</text>
</comment>
<dbReference type="Gene3D" id="2.60.120.330">
    <property type="entry name" value="B-lactam Antibiotic, Isopenicillin N Synthase, Chain"/>
    <property type="match status" value="1"/>
</dbReference>
<gene>
    <name evidence="8" type="ORF">F2P56_015941</name>
</gene>
<dbReference type="InterPro" id="IPR005123">
    <property type="entry name" value="Oxoglu/Fe-dep_dioxygenase_dom"/>
</dbReference>
<evidence type="ECO:0000256" key="1">
    <source>
        <dbReference type="ARBA" id="ARBA00001962"/>
    </source>
</evidence>
<reference evidence="8" key="2">
    <citation type="submission" date="2020-03" db="EMBL/GenBank/DDBJ databases">
        <title>Walnut 2.0.</title>
        <authorList>
            <person name="Marrano A."/>
            <person name="Britton M."/>
            <person name="Zimin A.V."/>
            <person name="Zaini P.A."/>
            <person name="Workman R."/>
            <person name="Puiu D."/>
            <person name="Bianco L."/>
            <person name="Allen B.J."/>
            <person name="Troggio M."/>
            <person name="Leslie C.A."/>
            <person name="Timp W."/>
            <person name="Dendekar A."/>
            <person name="Salzberg S.L."/>
            <person name="Neale D.B."/>
        </authorList>
    </citation>
    <scope>NUCLEOTIDE SEQUENCE</scope>
    <source>
        <tissue evidence="8">Leaves</tissue>
    </source>
</reference>
<protein>
    <recommendedName>
        <fullName evidence="7">Fe2OG dioxygenase domain-containing protein</fullName>
    </recommendedName>
</protein>
<dbReference type="InterPro" id="IPR044861">
    <property type="entry name" value="IPNS-like_FE2OG_OXY"/>
</dbReference>
<keyword evidence="5 6" id="KW-0408">Iron</keyword>
<name>A0A833XGM8_JUGRE</name>
<dbReference type="Pfam" id="PF03171">
    <property type="entry name" value="2OG-FeII_Oxy"/>
    <property type="match status" value="1"/>
</dbReference>
<dbReference type="SUPFAM" id="SSF51197">
    <property type="entry name" value="Clavaminate synthase-like"/>
    <property type="match status" value="1"/>
</dbReference>
<evidence type="ECO:0000313" key="9">
    <source>
        <dbReference type="Proteomes" id="UP000619265"/>
    </source>
</evidence>
<dbReference type="PANTHER" id="PTHR10209:SF884">
    <property type="entry name" value="1-AMINOCYCLOPROPANE-1-CARBOXYLATE OXIDASE HOMOLOG 1-LIKE"/>
    <property type="match status" value="1"/>
</dbReference>
<evidence type="ECO:0000256" key="2">
    <source>
        <dbReference type="ARBA" id="ARBA00008056"/>
    </source>
</evidence>
<evidence type="ECO:0000256" key="6">
    <source>
        <dbReference type="RuleBase" id="RU003682"/>
    </source>
</evidence>
<dbReference type="InterPro" id="IPR027443">
    <property type="entry name" value="IPNS-like_sf"/>
</dbReference>
<dbReference type="EMBL" id="LIHL02000007">
    <property type="protein sequence ID" value="KAF5465979.1"/>
    <property type="molecule type" value="Genomic_DNA"/>
</dbReference>
<dbReference type="Gramene" id="Jr07_23610_p1">
    <property type="protein sequence ID" value="cds.Jr07_23610_p1"/>
    <property type="gene ID" value="Jr07_23610"/>
</dbReference>
<dbReference type="Proteomes" id="UP000619265">
    <property type="component" value="Unassembled WGS sequence"/>
</dbReference>
<keyword evidence="4 6" id="KW-0560">Oxidoreductase</keyword>
<feature type="domain" description="Fe2OG dioxygenase" evidence="7">
    <location>
        <begin position="233"/>
        <end position="341"/>
    </location>
</feature>
<evidence type="ECO:0000313" key="8">
    <source>
        <dbReference type="EMBL" id="KAF5465979.1"/>
    </source>
</evidence>
<reference evidence="8" key="1">
    <citation type="submission" date="2015-10" db="EMBL/GenBank/DDBJ databases">
        <authorList>
            <person name="Martinez-Garcia P.J."/>
            <person name="Crepeau M.W."/>
            <person name="Puiu D."/>
            <person name="Gonzalez-Ibeas D."/>
            <person name="Whalen J."/>
            <person name="Stevens K."/>
            <person name="Paul R."/>
            <person name="Butterfield T."/>
            <person name="Britton M."/>
            <person name="Reagan R."/>
            <person name="Chakraborty S."/>
            <person name="Walawage S.L."/>
            <person name="Vasquez-Gross H.A."/>
            <person name="Cardeno C."/>
            <person name="Famula R."/>
            <person name="Pratt K."/>
            <person name="Kuruganti S."/>
            <person name="Aradhya M.K."/>
            <person name="Leslie C.A."/>
            <person name="Dandekar A.M."/>
            <person name="Salzberg S.L."/>
            <person name="Wegrzyn J.L."/>
            <person name="Langley C.H."/>
            <person name="Neale D.B."/>
        </authorList>
    </citation>
    <scope>NUCLEOTIDE SEQUENCE</scope>
    <source>
        <tissue evidence="8">Leaves</tissue>
    </source>
</reference>
<evidence type="ECO:0000259" key="7">
    <source>
        <dbReference type="PROSITE" id="PS51471"/>
    </source>
</evidence>
<keyword evidence="3 6" id="KW-0479">Metal-binding</keyword>
<dbReference type="PANTHER" id="PTHR10209">
    <property type="entry name" value="OXIDOREDUCTASE, 2OG-FE II OXYGENASE FAMILY PROTEIN"/>
    <property type="match status" value="1"/>
</dbReference>
<organism evidence="8 9">
    <name type="scientific">Juglans regia</name>
    <name type="common">English walnut</name>
    <dbReference type="NCBI Taxonomy" id="51240"/>
    <lineage>
        <taxon>Eukaryota</taxon>
        <taxon>Viridiplantae</taxon>
        <taxon>Streptophyta</taxon>
        <taxon>Embryophyta</taxon>
        <taxon>Tracheophyta</taxon>
        <taxon>Spermatophyta</taxon>
        <taxon>Magnoliopsida</taxon>
        <taxon>eudicotyledons</taxon>
        <taxon>Gunneridae</taxon>
        <taxon>Pentapetalae</taxon>
        <taxon>rosids</taxon>
        <taxon>fabids</taxon>
        <taxon>Fagales</taxon>
        <taxon>Juglandaceae</taxon>
        <taxon>Juglans</taxon>
    </lineage>
</organism>
<dbReference type="FunFam" id="2.60.120.330:FF:000005">
    <property type="entry name" value="1-aminocyclopropane-1-carboxylate oxidase homolog 1"/>
    <property type="match status" value="1"/>
</dbReference>
<proteinExistence type="inferred from homology"/>
<evidence type="ECO:0000256" key="5">
    <source>
        <dbReference type="ARBA" id="ARBA00023004"/>
    </source>
</evidence>
<dbReference type="GO" id="GO:0051213">
    <property type="term" value="F:dioxygenase activity"/>
    <property type="evidence" value="ECO:0007669"/>
    <property type="project" value="UniProtKB-ARBA"/>
</dbReference>
<comment type="cofactor">
    <cofactor evidence="1">
        <name>Fe cation</name>
        <dbReference type="ChEBI" id="CHEBI:24875"/>
    </cofactor>
</comment>
<evidence type="ECO:0000256" key="4">
    <source>
        <dbReference type="ARBA" id="ARBA00023002"/>
    </source>
</evidence>
<evidence type="ECO:0000256" key="3">
    <source>
        <dbReference type="ARBA" id="ARBA00022723"/>
    </source>
</evidence>
<dbReference type="PROSITE" id="PS51471">
    <property type="entry name" value="FE2OG_OXY"/>
    <property type="match status" value="1"/>
</dbReference>
<dbReference type="InterPro" id="IPR026992">
    <property type="entry name" value="DIOX_N"/>
</dbReference>
<dbReference type="AlphaFoldDB" id="A0A833XGM8"/>